<reference evidence="1 2" key="1">
    <citation type="journal article" date="2022" name="Nat. Genet.">
        <title>Improved pea reference genome and pan-genome highlight genomic features and evolutionary characteristics.</title>
        <authorList>
            <person name="Yang T."/>
            <person name="Liu R."/>
            <person name="Luo Y."/>
            <person name="Hu S."/>
            <person name="Wang D."/>
            <person name="Wang C."/>
            <person name="Pandey M.K."/>
            <person name="Ge S."/>
            <person name="Xu Q."/>
            <person name="Li N."/>
            <person name="Li G."/>
            <person name="Huang Y."/>
            <person name="Saxena R.K."/>
            <person name="Ji Y."/>
            <person name="Li M."/>
            <person name="Yan X."/>
            <person name="He Y."/>
            <person name="Liu Y."/>
            <person name="Wang X."/>
            <person name="Xiang C."/>
            <person name="Varshney R.K."/>
            <person name="Ding H."/>
            <person name="Gao S."/>
            <person name="Zong X."/>
        </authorList>
    </citation>
    <scope>NUCLEOTIDE SEQUENCE [LARGE SCALE GENOMIC DNA]</scope>
    <source>
        <strain evidence="1 2">cv. Zhongwan 6</strain>
    </source>
</reference>
<dbReference type="AlphaFoldDB" id="A0A9D5BGI2"/>
<keyword evidence="2" id="KW-1185">Reference proteome</keyword>
<protein>
    <submittedName>
        <fullName evidence="1">Uncharacterized protein</fullName>
    </submittedName>
</protein>
<gene>
    <name evidence="1" type="ORF">KIW84_012056</name>
</gene>
<sequence length="160" mass="18668">MDATQPNVTDDTAEDHHRNEAFLKESCANMVDHMDSNEGYSQFSLANFQLVISKSEKKKRRKKLKAREAYEQDPDLTSLIAMLLGTCHSVLLRDYNLILRDHEHKDSNSLNRIKREEFKACPDLNNLIEIPTKATNLTWYNRKYGRTLIERKLDRALCNQ</sequence>
<accession>A0A9D5BGI2</accession>
<organism evidence="1 2">
    <name type="scientific">Pisum sativum</name>
    <name type="common">Garden pea</name>
    <name type="synonym">Lathyrus oleraceus</name>
    <dbReference type="NCBI Taxonomy" id="3888"/>
    <lineage>
        <taxon>Eukaryota</taxon>
        <taxon>Viridiplantae</taxon>
        <taxon>Streptophyta</taxon>
        <taxon>Embryophyta</taxon>
        <taxon>Tracheophyta</taxon>
        <taxon>Spermatophyta</taxon>
        <taxon>Magnoliopsida</taxon>
        <taxon>eudicotyledons</taxon>
        <taxon>Gunneridae</taxon>
        <taxon>Pentapetalae</taxon>
        <taxon>rosids</taxon>
        <taxon>fabids</taxon>
        <taxon>Fabales</taxon>
        <taxon>Fabaceae</taxon>
        <taxon>Papilionoideae</taxon>
        <taxon>50 kb inversion clade</taxon>
        <taxon>NPAAA clade</taxon>
        <taxon>Hologalegina</taxon>
        <taxon>IRL clade</taxon>
        <taxon>Fabeae</taxon>
        <taxon>Lathyrus</taxon>
    </lineage>
</organism>
<name>A0A9D5BGI2_PEA</name>
<evidence type="ECO:0000313" key="2">
    <source>
        <dbReference type="Proteomes" id="UP001058974"/>
    </source>
</evidence>
<dbReference type="EMBL" id="JAMSHJ010000001">
    <property type="protein sequence ID" value="KAI5443249.1"/>
    <property type="molecule type" value="Genomic_DNA"/>
</dbReference>
<comment type="caution">
    <text evidence="1">The sequence shown here is derived from an EMBL/GenBank/DDBJ whole genome shotgun (WGS) entry which is preliminary data.</text>
</comment>
<proteinExistence type="predicted"/>
<dbReference type="Gramene" id="Psat01G0205600-T1">
    <property type="protein sequence ID" value="KAI5443249.1"/>
    <property type="gene ID" value="KIW84_012056"/>
</dbReference>
<dbReference type="Proteomes" id="UP001058974">
    <property type="component" value="Chromosome 1"/>
</dbReference>
<evidence type="ECO:0000313" key="1">
    <source>
        <dbReference type="EMBL" id="KAI5443249.1"/>
    </source>
</evidence>